<evidence type="ECO:0000313" key="4">
    <source>
        <dbReference type="Proteomes" id="UP000199062"/>
    </source>
</evidence>
<feature type="transmembrane region" description="Helical" evidence="1">
    <location>
        <begin position="31"/>
        <end position="48"/>
    </location>
</feature>
<dbReference type="AlphaFoldDB" id="A0A1I6LJM3"/>
<feature type="transmembrane region" description="Helical" evidence="1">
    <location>
        <begin position="203"/>
        <end position="225"/>
    </location>
</feature>
<dbReference type="OrthoDB" id="253413at2157"/>
<keyword evidence="4" id="KW-1185">Reference proteome</keyword>
<feature type="transmembrane region" description="Helical" evidence="1">
    <location>
        <begin position="54"/>
        <end position="74"/>
    </location>
</feature>
<dbReference type="RefSeq" id="WP_089817120.1">
    <property type="nucleotide sequence ID" value="NZ_FOZK01000002.1"/>
</dbReference>
<feature type="domain" description="Putative sensor" evidence="2">
    <location>
        <begin position="33"/>
        <end position="235"/>
    </location>
</feature>
<dbReference type="Pfam" id="PF13796">
    <property type="entry name" value="Sensor"/>
    <property type="match status" value="1"/>
</dbReference>
<reference evidence="3 4" key="1">
    <citation type="submission" date="2016-10" db="EMBL/GenBank/DDBJ databases">
        <authorList>
            <person name="de Groot N.N."/>
        </authorList>
    </citation>
    <scope>NUCLEOTIDE SEQUENCE [LARGE SCALE GENOMIC DNA]</scope>
    <source>
        <strain evidence="3 4">CGMCC 1.10457</strain>
    </source>
</reference>
<dbReference type="EMBL" id="FOZK01000002">
    <property type="protein sequence ID" value="SFS03646.1"/>
    <property type="molecule type" value="Genomic_DNA"/>
</dbReference>
<accession>A0A1I6LJM3</accession>
<dbReference type="STRING" id="767519.SAMN05216559_2813"/>
<evidence type="ECO:0000256" key="1">
    <source>
        <dbReference type="SAM" id="Phobius"/>
    </source>
</evidence>
<evidence type="ECO:0000313" key="3">
    <source>
        <dbReference type="EMBL" id="SFS03646.1"/>
    </source>
</evidence>
<organism evidence="3 4">
    <name type="scientific">Halomicrobium zhouii</name>
    <dbReference type="NCBI Taxonomy" id="767519"/>
    <lineage>
        <taxon>Archaea</taxon>
        <taxon>Methanobacteriati</taxon>
        <taxon>Methanobacteriota</taxon>
        <taxon>Stenosarchaea group</taxon>
        <taxon>Halobacteria</taxon>
        <taxon>Halobacteriales</taxon>
        <taxon>Haloarculaceae</taxon>
        <taxon>Halomicrobium</taxon>
    </lineage>
</organism>
<keyword evidence="1" id="KW-0812">Transmembrane</keyword>
<gene>
    <name evidence="3" type="ORF">SAMN05216559_2813</name>
</gene>
<name>A0A1I6LJM3_9EURY</name>
<feature type="transmembrane region" description="Helical" evidence="1">
    <location>
        <begin position="129"/>
        <end position="156"/>
    </location>
</feature>
<proteinExistence type="predicted"/>
<dbReference type="Proteomes" id="UP000199062">
    <property type="component" value="Unassembled WGS sequence"/>
</dbReference>
<evidence type="ECO:0000259" key="2">
    <source>
        <dbReference type="Pfam" id="PF13796"/>
    </source>
</evidence>
<protein>
    <submittedName>
        <fullName evidence="3">Putative sensor</fullName>
    </submittedName>
</protein>
<keyword evidence="1" id="KW-0472">Membrane</keyword>
<dbReference type="InterPro" id="IPR025828">
    <property type="entry name" value="Put_sensor_dom"/>
</dbReference>
<keyword evidence="1" id="KW-1133">Transmembrane helix</keyword>
<sequence>MSVRAHPAARVPGPVRWFVGVLSRRQTYRNLVYLALTFPLGLGYFVLLTTGLSVGFSLLVFLVGLPILVGVLLLSDRILVFERWLAARLLGVDVPLDRETEHDEVWDYLRSPLADLGTWVGLVYLASKFVVGLFTFLLMTLLGTLAGSFVLAPLYYRQATIQVSIPEPIHLTLSYAVQQWGGVEVVSYPLTITSWQVTTLSEAVGVAVVGVLLFVVSLHLLNLLARVQGWYTRVLITPRPLT</sequence>